<sequence length="74" mass="7747">MTAPPAPERLRTRWLVLAVLCLAELVVVLDHTVLNVAIPTLTAELGADTAQVQWIINAYALSQAGLLLAAGSAA</sequence>
<evidence type="ECO:0000256" key="5">
    <source>
        <dbReference type="SAM" id="Phobius"/>
    </source>
</evidence>
<gene>
    <name evidence="7" type="ORF">ACFOWE_26715</name>
</gene>
<comment type="caution">
    <text evidence="7">The sequence shown here is derived from an EMBL/GenBank/DDBJ whole genome shotgun (WGS) entry which is preliminary data.</text>
</comment>
<name>A0ABV8IDH0_9ACTN</name>
<keyword evidence="3 5" id="KW-1133">Transmembrane helix</keyword>
<dbReference type="PANTHER" id="PTHR42718">
    <property type="entry name" value="MAJOR FACILITATOR SUPERFAMILY MULTIDRUG TRANSPORTER MFSC"/>
    <property type="match status" value="1"/>
</dbReference>
<feature type="transmembrane region" description="Helical" evidence="5">
    <location>
        <begin position="54"/>
        <end position="73"/>
    </location>
</feature>
<feature type="domain" description="Major facilitator superfamily (MFS) profile" evidence="6">
    <location>
        <begin position="16"/>
        <end position="74"/>
    </location>
</feature>
<proteinExistence type="predicted"/>
<dbReference type="InterPro" id="IPR020846">
    <property type="entry name" value="MFS_dom"/>
</dbReference>
<protein>
    <submittedName>
        <fullName evidence="7">MFS transporter</fullName>
    </submittedName>
</protein>
<evidence type="ECO:0000259" key="6">
    <source>
        <dbReference type="PROSITE" id="PS50850"/>
    </source>
</evidence>
<reference evidence="8" key="1">
    <citation type="journal article" date="2019" name="Int. J. Syst. Evol. Microbiol.">
        <title>The Global Catalogue of Microorganisms (GCM) 10K type strain sequencing project: providing services to taxonomists for standard genome sequencing and annotation.</title>
        <authorList>
            <consortium name="The Broad Institute Genomics Platform"/>
            <consortium name="The Broad Institute Genome Sequencing Center for Infectious Disease"/>
            <person name="Wu L."/>
            <person name="Ma J."/>
        </authorList>
    </citation>
    <scope>NUCLEOTIDE SEQUENCE [LARGE SCALE GENOMIC DNA]</scope>
    <source>
        <strain evidence="8">TBRC 4489</strain>
    </source>
</reference>
<evidence type="ECO:0000313" key="7">
    <source>
        <dbReference type="EMBL" id="MFC4061910.1"/>
    </source>
</evidence>
<dbReference type="PANTHER" id="PTHR42718:SF42">
    <property type="entry name" value="EXPORT PROTEIN"/>
    <property type="match status" value="1"/>
</dbReference>
<organism evidence="7 8">
    <name type="scientific">Planomonospora corallina</name>
    <dbReference type="NCBI Taxonomy" id="1806052"/>
    <lineage>
        <taxon>Bacteria</taxon>
        <taxon>Bacillati</taxon>
        <taxon>Actinomycetota</taxon>
        <taxon>Actinomycetes</taxon>
        <taxon>Streptosporangiales</taxon>
        <taxon>Streptosporangiaceae</taxon>
        <taxon>Planomonospora</taxon>
    </lineage>
</organism>
<evidence type="ECO:0000313" key="8">
    <source>
        <dbReference type="Proteomes" id="UP001595850"/>
    </source>
</evidence>
<dbReference type="EMBL" id="JBHSBM010000039">
    <property type="protein sequence ID" value="MFC4061910.1"/>
    <property type="molecule type" value="Genomic_DNA"/>
</dbReference>
<evidence type="ECO:0000256" key="4">
    <source>
        <dbReference type="ARBA" id="ARBA00023136"/>
    </source>
</evidence>
<dbReference type="Gene3D" id="1.20.1250.20">
    <property type="entry name" value="MFS general substrate transporter like domains"/>
    <property type="match status" value="1"/>
</dbReference>
<accession>A0ABV8IDH0</accession>
<feature type="non-terminal residue" evidence="7">
    <location>
        <position position="74"/>
    </location>
</feature>
<keyword evidence="4 5" id="KW-0472">Membrane</keyword>
<feature type="transmembrane region" description="Helical" evidence="5">
    <location>
        <begin position="12"/>
        <end position="34"/>
    </location>
</feature>
<evidence type="ECO:0000256" key="3">
    <source>
        <dbReference type="ARBA" id="ARBA00022989"/>
    </source>
</evidence>
<dbReference type="PROSITE" id="PS50850">
    <property type="entry name" value="MFS"/>
    <property type="match status" value="1"/>
</dbReference>
<evidence type="ECO:0000256" key="1">
    <source>
        <dbReference type="ARBA" id="ARBA00004651"/>
    </source>
</evidence>
<dbReference type="InterPro" id="IPR036259">
    <property type="entry name" value="MFS_trans_sf"/>
</dbReference>
<keyword evidence="8" id="KW-1185">Reference proteome</keyword>
<keyword evidence="2 5" id="KW-0812">Transmembrane</keyword>
<evidence type="ECO:0000256" key="2">
    <source>
        <dbReference type="ARBA" id="ARBA00022692"/>
    </source>
</evidence>
<comment type="subcellular location">
    <subcellularLocation>
        <location evidence="1">Cell membrane</location>
        <topology evidence="1">Multi-pass membrane protein</topology>
    </subcellularLocation>
</comment>
<dbReference type="Proteomes" id="UP001595850">
    <property type="component" value="Unassembled WGS sequence"/>
</dbReference>
<dbReference type="SUPFAM" id="SSF103473">
    <property type="entry name" value="MFS general substrate transporter"/>
    <property type="match status" value="1"/>
</dbReference>